<dbReference type="PANTHER" id="PTHR22957">
    <property type="entry name" value="TBC1 DOMAIN FAMILY MEMBER GTPASE-ACTIVATING PROTEIN"/>
    <property type="match status" value="1"/>
</dbReference>
<dbReference type="FunFam" id="1.10.472.80:FF:000001">
    <property type="entry name" value="TBC1 domain family member 22B"/>
    <property type="match status" value="1"/>
</dbReference>
<dbReference type="OrthoDB" id="26371at2759"/>
<proteinExistence type="predicted"/>
<gene>
    <name evidence="5" type="ORF">BRENAR_LOCUS3414</name>
</gene>
<evidence type="ECO:0000313" key="6">
    <source>
        <dbReference type="Proteomes" id="UP000290900"/>
    </source>
</evidence>
<sequence length="570" mass="65677">MWKKKGLQQGYQHPIGESTSNDFVFSSEEGSSNDLLQGDITDTLPGTKPSFFRSFTSLSRKSHEYTGGNNSRRSLSRTRSSVRDSPDGTNVVIGAGFSHVDRVFPDNSWSRSPETAGHGEHHKSRTHKAKEDEGLGDDSDWNADLDDIVSGVPRVPKVPKVLKGDTPQPSPEPKKEIQKTAKDIQYYPSLEGLSLEDNTPEQSTHQHTTKPHRSPADDSTFPLLRPDYQQVLENPFSVLTRQQPPPKDAVRYRKVVKALTRQPFDMEELKKQTWGGIPLCLRGLVWPILVGYLPVNTGTRESVLSRKRKEYVKSIRQLFQGEKEQVLWHQIEIDVPRTNPGIPLYAYASTHRSLERILYLWAIRHPASGYVQGINDLVTPFFQVFLANYLKDESSVINFDPKDTPKEVLNSVEADTYWCLTKVLDTIQDNFIHEQPGIIRQIKELQDLVTRDEPMLAEHFRNEHLDFIQFAFRWMNCLLMREFDLSLVIRIWDTYLSDFPNGFSRFHVYVCCAFLRRFSDELLGMEFQDIIMFLQSSEKTKNWTEEDIEMMLSEAYVWESLYENATAHLK</sequence>
<feature type="compositionally biased region" description="Polar residues" evidence="3">
    <location>
        <begin position="17"/>
        <end position="35"/>
    </location>
</feature>
<evidence type="ECO:0000256" key="2">
    <source>
        <dbReference type="ARBA" id="ARBA00022468"/>
    </source>
</evidence>
<name>A0A448YP70_BRENA</name>
<dbReference type="Pfam" id="PF00566">
    <property type="entry name" value="RabGAP-TBC"/>
    <property type="match status" value="1"/>
</dbReference>
<dbReference type="AlphaFoldDB" id="A0A448YP70"/>
<dbReference type="SUPFAM" id="SSF47923">
    <property type="entry name" value="Ypt/Rab-GAP domain of gyp1p"/>
    <property type="match status" value="2"/>
</dbReference>
<dbReference type="Proteomes" id="UP000290900">
    <property type="component" value="Unassembled WGS sequence"/>
</dbReference>
<dbReference type="InterPro" id="IPR000195">
    <property type="entry name" value="Rab-GAP-TBC_dom"/>
</dbReference>
<dbReference type="PROSITE" id="PS50086">
    <property type="entry name" value="TBC_RABGAP"/>
    <property type="match status" value="1"/>
</dbReference>
<keyword evidence="2" id="KW-0343">GTPase activation</keyword>
<dbReference type="EMBL" id="CAACVR010000024">
    <property type="protein sequence ID" value="VEU22683.1"/>
    <property type="molecule type" value="Genomic_DNA"/>
</dbReference>
<dbReference type="PANTHER" id="PTHR22957:SF26">
    <property type="entry name" value="LD44506P"/>
    <property type="match status" value="1"/>
</dbReference>
<feature type="compositionally biased region" description="Polar residues" evidence="3">
    <location>
        <begin position="196"/>
        <end position="206"/>
    </location>
</feature>
<dbReference type="InParanoid" id="A0A448YP70"/>
<dbReference type="FunFam" id="1.10.8.270:FF:000004">
    <property type="entry name" value="TBC1 domain family, member 22B"/>
    <property type="match status" value="1"/>
</dbReference>
<evidence type="ECO:0000256" key="3">
    <source>
        <dbReference type="SAM" id="MobiDB-lite"/>
    </source>
</evidence>
<comment type="subcellular location">
    <subcellularLocation>
        <location evidence="1">Golgi apparatus</location>
        <location evidence="1">Golgi stack</location>
    </subcellularLocation>
</comment>
<dbReference type="SMART" id="SM00164">
    <property type="entry name" value="TBC"/>
    <property type="match status" value="1"/>
</dbReference>
<protein>
    <submittedName>
        <fullName evidence="5">DEKNAAC103733</fullName>
    </submittedName>
</protein>
<keyword evidence="6" id="KW-1185">Reference proteome</keyword>
<accession>A0A448YP70</accession>
<evidence type="ECO:0000259" key="4">
    <source>
        <dbReference type="PROSITE" id="PS50086"/>
    </source>
</evidence>
<reference evidence="5 6" key="1">
    <citation type="submission" date="2018-12" db="EMBL/GenBank/DDBJ databases">
        <authorList>
            <person name="Tiukova I."/>
            <person name="Dainat J."/>
        </authorList>
    </citation>
    <scope>NUCLEOTIDE SEQUENCE [LARGE SCALE GENOMIC DNA]</scope>
</reference>
<feature type="compositionally biased region" description="Low complexity" evidence="3">
    <location>
        <begin position="152"/>
        <end position="161"/>
    </location>
</feature>
<feature type="region of interest" description="Disordered" evidence="3">
    <location>
        <begin position="194"/>
        <end position="221"/>
    </location>
</feature>
<dbReference type="GO" id="GO:0005795">
    <property type="term" value="C:Golgi stack"/>
    <property type="evidence" value="ECO:0007669"/>
    <property type="project" value="UniProtKB-SubCell"/>
</dbReference>
<feature type="domain" description="Rab-GAP TBC" evidence="4">
    <location>
        <begin position="276"/>
        <end position="499"/>
    </location>
</feature>
<dbReference type="FunCoup" id="A0A448YP70">
    <property type="interactions" value="1092"/>
</dbReference>
<dbReference type="Gene3D" id="1.10.472.80">
    <property type="entry name" value="Ypt/Rab-GAP domain of gyp1p, domain 3"/>
    <property type="match status" value="1"/>
</dbReference>
<dbReference type="STRING" id="13370.A0A448YP70"/>
<evidence type="ECO:0000313" key="5">
    <source>
        <dbReference type="EMBL" id="VEU22683.1"/>
    </source>
</evidence>
<dbReference type="GO" id="GO:0005096">
    <property type="term" value="F:GTPase activator activity"/>
    <property type="evidence" value="ECO:0007669"/>
    <property type="project" value="UniProtKB-KW"/>
</dbReference>
<dbReference type="Gene3D" id="1.10.8.270">
    <property type="entry name" value="putative rabgap domain of human tbc1 domain family member 14 like domains"/>
    <property type="match status" value="1"/>
</dbReference>
<feature type="region of interest" description="Disordered" evidence="3">
    <location>
        <begin position="1"/>
        <end position="180"/>
    </location>
</feature>
<organism evidence="5 6">
    <name type="scientific">Brettanomyces naardenensis</name>
    <name type="common">Yeast</name>
    <dbReference type="NCBI Taxonomy" id="13370"/>
    <lineage>
        <taxon>Eukaryota</taxon>
        <taxon>Fungi</taxon>
        <taxon>Dikarya</taxon>
        <taxon>Ascomycota</taxon>
        <taxon>Saccharomycotina</taxon>
        <taxon>Pichiomycetes</taxon>
        <taxon>Pichiales</taxon>
        <taxon>Pichiaceae</taxon>
        <taxon>Brettanomyces</taxon>
    </lineage>
</organism>
<dbReference type="InterPro" id="IPR035969">
    <property type="entry name" value="Rab-GAP_TBC_sf"/>
</dbReference>
<dbReference type="GO" id="GO:0071889">
    <property type="term" value="F:14-3-3 protein binding"/>
    <property type="evidence" value="ECO:0007669"/>
    <property type="project" value="UniProtKB-ARBA"/>
</dbReference>
<feature type="compositionally biased region" description="Acidic residues" evidence="3">
    <location>
        <begin position="134"/>
        <end position="147"/>
    </location>
</feature>
<evidence type="ECO:0000256" key="1">
    <source>
        <dbReference type="ARBA" id="ARBA00004348"/>
    </source>
</evidence>